<gene>
    <name evidence="1" type="ORF">PHPALM_11675</name>
</gene>
<sequence>MELEKLAPGNTKRVRATGVGSFVKFLKNVYVRVCIERDGSGKCFVSAMDKFNFWYGMYLSFNESKKRKPLT</sequence>
<evidence type="ECO:0000313" key="2">
    <source>
        <dbReference type="Proteomes" id="UP000237271"/>
    </source>
</evidence>
<organism evidence="1 2">
    <name type="scientific">Phytophthora palmivora</name>
    <dbReference type="NCBI Taxonomy" id="4796"/>
    <lineage>
        <taxon>Eukaryota</taxon>
        <taxon>Sar</taxon>
        <taxon>Stramenopiles</taxon>
        <taxon>Oomycota</taxon>
        <taxon>Peronosporomycetes</taxon>
        <taxon>Peronosporales</taxon>
        <taxon>Peronosporaceae</taxon>
        <taxon>Phytophthora</taxon>
    </lineage>
</organism>
<name>A0A2P4Y1P4_9STRA</name>
<dbReference type="Proteomes" id="UP000237271">
    <property type="component" value="Unassembled WGS sequence"/>
</dbReference>
<accession>A0A2P4Y1P4</accession>
<keyword evidence="2" id="KW-1185">Reference proteome</keyword>
<reference evidence="1 2" key="1">
    <citation type="journal article" date="2017" name="Genome Biol. Evol.">
        <title>Phytophthora megakarya and P. palmivora, closely related causal agents of cacao black pod rot, underwent increases in genome sizes and gene numbers by different mechanisms.</title>
        <authorList>
            <person name="Ali S.S."/>
            <person name="Shao J."/>
            <person name="Lary D.J."/>
            <person name="Kronmiller B."/>
            <person name="Shen D."/>
            <person name="Strem M.D."/>
            <person name="Amoako-Attah I."/>
            <person name="Akrofi A.Y."/>
            <person name="Begoude B.A."/>
            <person name="Ten Hoopen G.M."/>
            <person name="Coulibaly K."/>
            <person name="Kebe B.I."/>
            <person name="Melnick R.L."/>
            <person name="Guiltinan M.J."/>
            <person name="Tyler B.M."/>
            <person name="Meinhardt L.W."/>
            <person name="Bailey B.A."/>
        </authorList>
    </citation>
    <scope>NUCLEOTIDE SEQUENCE [LARGE SCALE GENOMIC DNA]</scope>
    <source>
        <strain evidence="2">sbr112.9</strain>
    </source>
</reference>
<dbReference type="AlphaFoldDB" id="A0A2P4Y1P4"/>
<protein>
    <submittedName>
        <fullName evidence="1">Uncharacterized protein</fullName>
    </submittedName>
</protein>
<evidence type="ECO:0000313" key="1">
    <source>
        <dbReference type="EMBL" id="POM71720.1"/>
    </source>
</evidence>
<proteinExistence type="predicted"/>
<comment type="caution">
    <text evidence="1">The sequence shown here is derived from an EMBL/GenBank/DDBJ whole genome shotgun (WGS) entry which is preliminary data.</text>
</comment>
<dbReference type="EMBL" id="NCKW01006424">
    <property type="protein sequence ID" value="POM71720.1"/>
    <property type="molecule type" value="Genomic_DNA"/>
</dbReference>